<name>A0A3T1CZB4_9BACL</name>
<dbReference type="EMBL" id="AP019400">
    <property type="protein sequence ID" value="BBI31151.1"/>
    <property type="molecule type" value="Genomic_DNA"/>
</dbReference>
<evidence type="ECO:0000313" key="3">
    <source>
        <dbReference type="Proteomes" id="UP000289856"/>
    </source>
</evidence>
<evidence type="ECO:0000259" key="1">
    <source>
        <dbReference type="Pfam" id="PF13182"/>
    </source>
</evidence>
<accession>A0A3T1CZB4</accession>
<proteinExistence type="predicted"/>
<dbReference type="AlphaFoldDB" id="A0A3T1CZB4"/>
<keyword evidence="3" id="KW-1185">Reference proteome</keyword>
<gene>
    <name evidence="2" type="ORF">KCTCHS21_05500</name>
</gene>
<sequence length="291" mass="34109">MKFGHHQSFYLRVNWLSKAIKMLKDDPQFFYDEFGFEKIGLGRNMAKSLRYWVLATTVMKEGKDDHQKPIHRLTEFGTLVSHYDRFIRLSLTSAVLHYLLASNKDQATTWYWYFNEYGHRSSTNEDLLAALNVWVMQHHNRSISANTLKRDLDCLKLMYTSHIRYEDDPEDVVASPLSGLGLLYDTKEKFVKHSPGLQQIDLDALYFGLLDYCHQYQVDSVTLEEIQVKPTLWGKLFHLSSNHILEALELLHANPHYPVSFVRTNQIYSLNIDVEDAYAFLRKAYERKAAY</sequence>
<reference evidence="2 3" key="1">
    <citation type="submission" date="2019-01" db="EMBL/GenBank/DDBJ databases">
        <title>Complete genome sequence of Cohnella hallensis HS21 isolated from Korean fir (Abies koreana) rhizospheric soil.</title>
        <authorList>
            <person name="Jiang L."/>
            <person name="Kang S.W."/>
            <person name="Kim S."/>
            <person name="Jung J."/>
            <person name="Kim C.Y."/>
            <person name="Kim D.H."/>
            <person name="Kim S.W."/>
            <person name="Lee J."/>
        </authorList>
    </citation>
    <scope>NUCLEOTIDE SEQUENCE [LARGE SCALE GENOMIC DNA]</scope>
    <source>
        <strain evidence="2 3">HS21</strain>
    </source>
</reference>
<organism evidence="2 3">
    <name type="scientific">Cohnella abietis</name>
    <dbReference type="NCBI Taxonomy" id="2507935"/>
    <lineage>
        <taxon>Bacteria</taxon>
        <taxon>Bacillati</taxon>
        <taxon>Bacillota</taxon>
        <taxon>Bacilli</taxon>
        <taxon>Bacillales</taxon>
        <taxon>Paenibacillaceae</taxon>
        <taxon>Cohnella</taxon>
    </lineage>
</organism>
<dbReference type="Pfam" id="PF13182">
    <property type="entry name" value="DUF4007"/>
    <property type="match status" value="1"/>
</dbReference>
<dbReference type="RefSeq" id="WP_130605022.1">
    <property type="nucleotide sequence ID" value="NZ_AP019400.1"/>
</dbReference>
<dbReference type="Proteomes" id="UP000289856">
    <property type="component" value="Chromosome"/>
</dbReference>
<evidence type="ECO:0000313" key="2">
    <source>
        <dbReference type="EMBL" id="BBI31151.1"/>
    </source>
</evidence>
<dbReference type="OrthoDB" id="747541at2"/>
<feature type="domain" description="DUF4007" evidence="1">
    <location>
        <begin position="3"/>
        <end position="285"/>
    </location>
</feature>
<dbReference type="KEGG" id="cohn:KCTCHS21_05500"/>
<protein>
    <recommendedName>
        <fullName evidence="1">DUF4007 domain-containing protein</fullName>
    </recommendedName>
</protein>
<dbReference type="InterPro" id="IPR025248">
    <property type="entry name" value="DUF4007"/>
</dbReference>